<name>A0A3P7KX02_STRVU</name>
<keyword evidence="2" id="KW-1185">Reference proteome</keyword>
<evidence type="ECO:0000313" key="2">
    <source>
        <dbReference type="Proteomes" id="UP000270094"/>
    </source>
</evidence>
<dbReference type="EMBL" id="UYYB01021872">
    <property type="protein sequence ID" value="VDM71752.1"/>
    <property type="molecule type" value="Genomic_DNA"/>
</dbReference>
<protein>
    <submittedName>
        <fullName evidence="1">Uncharacterized protein</fullName>
    </submittedName>
</protein>
<organism evidence="1 2">
    <name type="scientific">Strongylus vulgaris</name>
    <name type="common">Blood worm</name>
    <dbReference type="NCBI Taxonomy" id="40348"/>
    <lineage>
        <taxon>Eukaryota</taxon>
        <taxon>Metazoa</taxon>
        <taxon>Ecdysozoa</taxon>
        <taxon>Nematoda</taxon>
        <taxon>Chromadorea</taxon>
        <taxon>Rhabditida</taxon>
        <taxon>Rhabditina</taxon>
        <taxon>Rhabditomorpha</taxon>
        <taxon>Strongyloidea</taxon>
        <taxon>Strongylidae</taxon>
        <taxon>Strongylus</taxon>
    </lineage>
</organism>
<sequence>MGKVNVRSGHQMRAVPASALRLKDRDKSSCWDSHGSIALSFCVSLVTSIDTSETASCLVRFLRWASTESADTTGHPSKSIITQCSLKWLRNMTMISSTTQIREVNSKMRQAITAVKFLWPPRYESNGDRRSF</sequence>
<gene>
    <name evidence="1" type="ORF">SVUK_LOCUS6750</name>
</gene>
<dbReference type="AlphaFoldDB" id="A0A3P7KX02"/>
<accession>A0A3P7KX02</accession>
<dbReference type="Proteomes" id="UP000270094">
    <property type="component" value="Unassembled WGS sequence"/>
</dbReference>
<proteinExistence type="predicted"/>
<reference evidence="1 2" key="1">
    <citation type="submission" date="2018-11" db="EMBL/GenBank/DDBJ databases">
        <authorList>
            <consortium name="Pathogen Informatics"/>
        </authorList>
    </citation>
    <scope>NUCLEOTIDE SEQUENCE [LARGE SCALE GENOMIC DNA]</scope>
</reference>
<evidence type="ECO:0000313" key="1">
    <source>
        <dbReference type="EMBL" id="VDM71752.1"/>
    </source>
</evidence>